<proteinExistence type="predicted"/>
<reference evidence="1" key="1">
    <citation type="submission" date="2024-06" db="EMBL/GenBank/DDBJ databases">
        <title>Micromonospora sp. strain HUAS YX12 genome sequences.</title>
        <authorList>
            <person name="Mo P."/>
        </authorList>
    </citation>
    <scope>NUCLEOTIDE SEQUENCE</scope>
    <source>
        <strain evidence="1">HUAS YX12</strain>
    </source>
</reference>
<accession>A0AAU7QXP4</accession>
<gene>
    <name evidence="1" type="ORF">ABIH81_20875</name>
</gene>
<sequence>MAYRASSVWVSWAVPEMSDAGAAVPSQRVEMSMTSPVYSWS</sequence>
<dbReference type="AlphaFoldDB" id="A0AAU7QXP4"/>
<protein>
    <submittedName>
        <fullName evidence="1">Uncharacterized protein</fullName>
    </submittedName>
</protein>
<organism evidence="1">
    <name type="scientific">Micromonospora sp. HUAS YX12</name>
    <dbReference type="NCBI Taxonomy" id="3156396"/>
    <lineage>
        <taxon>Bacteria</taxon>
        <taxon>Bacillati</taxon>
        <taxon>Actinomycetota</taxon>
        <taxon>Actinomycetes</taxon>
        <taxon>Micromonosporales</taxon>
        <taxon>Micromonosporaceae</taxon>
        <taxon>Micromonospora</taxon>
    </lineage>
</organism>
<name>A0AAU7QXP4_9ACTN</name>
<dbReference type="EMBL" id="CP157974">
    <property type="protein sequence ID" value="XBT80095.1"/>
    <property type="molecule type" value="Genomic_DNA"/>
</dbReference>
<evidence type="ECO:0000313" key="1">
    <source>
        <dbReference type="EMBL" id="XBT80095.1"/>
    </source>
</evidence>
<dbReference type="RefSeq" id="WP_349876582.1">
    <property type="nucleotide sequence ID" value="NZ_CP157974.1"/>
</dbReference>